<dbReference type="OrthoDB" id="9773354at2"/>
<gene>
    <name evidence="2" type="ORF">FE784_31290</name>
</gene>
<name>A0A5C4T015_9BACL</name>
<dbReference type="AlphaFoldDB" id="A0A5C4T015"/>
<evidence type="ECO:0000259" key="1">
    <source>
        <dbReference type="Pfam" id="PF13473"/>
    </source>
</evidence>
<organism evidence="2 3">
    <name type="scientific">Paenibacillus hemerocallicola</name>
    <dbReference type="NCBI Taxonomy" id="1172614"/>
    <lineage>
        <taxon>Bacteria</taxon>
        <taxon>Bacillati</taxon>
        <taxon>Bacillota</taxon>
        <taxon>Bacilli</taxon>
        <taxon>Bacillales</taxon>
        <taxon>Paenibacillaceae</taxon>
        <taxon>Paenibacillus</taxon>
    </lineage>
</organism>
<protein>
    <recommendedName>
        <fullName evidence="1">EfeO-type cupredoxin-like domain-containing protein</fullName>
    </recommendedName>
</protein>
<proteinExistence type="predicted"/>
<dbReference type="RefSeq" id="WP_139606202.1">
    <property type="nucleotide sequence ID" value="NZ_VDCQ01000062.1"/>
</dbReference>
<reference evidence="2 3" key="1">
    <citation type="submission" date="2019-05" db="EMBL/GenBank/DDBJ databases">
        <title>We sequenced the genome of Paenibacillus hemerocallicola KCTC 33185 for further insight into its adaptation and study the phylogeny of Paenibacillus.</title>
        <authorList>
            <person name="Narsing Rao M.P."/>
        </authorList>
    </citation>
    <scope>NUCLEOTIDE SEQUENCE [LARGE SCALE GENOMIC DNA]</scope>
    <source>
        <strain evidence="2 3">KCTC 33185</strain>
    </source>
</reference>
<dbReference type="SUPFAM" id="SSF49503">
    <property type="entry name" value="Cupredoxins"/>
    <property type="match status" value="1"/>
</dbReference>
<dbReference type="InterPro" id="IPR008972">
    <property type="entry name" value="Cupredoxin"/>
</dbReference>
<dbReference type="Gene3D" id="2.60.40.420">
    <property type="entry name" value="Cupredoxins - blue copper proteins"/>
    <property type="match status" value="1"/>
</dbReference>
<comment type="caution">
    <text evidence="2">The sequence shown here is derived from an EMBL/GenBank/DDBJ whole genome shotgun (WGS) entry which is preliminary data.</text>
</comment>
<dbReference type="InterPro" id="IPR028096">
    <property type="entry name" value="EfeO_Cupredoxin"/>
</dbReference>
<sequence>MAYVPSHRKPNRRASVRLFVFKKKHLLIGLGVLILATAYALYARQEQTASVTGTALETRTIHMVTGEFKATMPDGKQLEAYRWDPGTVFVRKGEKVKLSISGINGVSHPFMIEGLGLNGEVKQGAEAVVSFKADKPGIFRIICLTHPDAAHNGPMIGYIVVN</sequence>
<dbReference type="Pfam" id="PF13473">
    <property type="entry name" value="Cupredoxin_1"/>
    <property type="match status" value="1"/>
</dbReference>
<feature type="domain" description="EfeO-type cupredoxin-like" evidence="1">
    <location>
        <begin position="82"/>
        <end position="150"/>
    </location>
</feature>
<dbReference type="Proteomes" id="UP000307943">
    <property type="component" value="Unassembled WGS sequence"/>
</dbReference>
<evidence type="ECO:0000313" key="3">
    <source>
        <dbReference type="Proteomes" id="UP000307943"/>
    </source>
</evidence>
<accession>A0A5C4T015</accession>
<evidence type="ECO:0000313" key="2">
    <source>
        <dbReference type="EMBL" id="TNJ62276.1"/>
    </source>
</evidence>
<keyword evidence="3" id="KW-1185">Reference proteome</keyword>
<dbReference type="EMBL" id="VDCQ01000062">
    <property type="protein sequence ID" value="TNJ62276.1"/>
    <property type="molecule type" value="Genomic_DNA"/>
</dbReference>